<dbReference type="KEGG" id="der:6544058"/>
<sequence>MRRRAKSTLNIKKCRTTILVGQLALSFLSGAFLYYCLFGGDGGACKKPLEKRGAEFVGVGKSRSNKTFENALIC</sequence>
<dbReference type="PhylomeDB" id="B3NIZ6"/>
<accession>B3NIZ6</accession>
<keyword evidence="2" id="KW-1185">Reference proteome</keyword>
<protein>
    <submittedName>
        <fullName evidence="1">Uncharacterized protein</fullName>
    </submittedName>
</protein>
<proteinExistence type="predicted"/>
<reference evidence="1 2" key="2">
    <citation type="journal article" date="2008" name="Bioinformatics">
        <title>Assembly reconciliation.</title>
        <authorList>
            <person name="Zimin A.V."/>
            <person name="Smith D.R."/>
            <person name="Sutton G."/>
            <person name="Yorke J.A."/>
        </authorList>
    </citation>
    <scope>NUCLEOTIDE SEQUENCE [LARGE SCALE GENOMIC DNA]</scope>
    <source>
        <strain evidence="1 2">TSC#14021-0224.01</strain>
    </source>
</reference>
<evidence type="ECO:0000313" key="2">
    <source>
        <dbReference type="Proteomes" id="UP000008711"/>
    </source>
</evidence>
<evidence type="ECO:0000313" key="1">
    <source>
        <dbReference type="EMBL" id="EDV52713.1"/>
    </source>
</evidence>
<dbReference type="HOGENOM" id="CLU_2690408_0_0_1"/>
<reference evidence="1 2" key="1">
    <citation type="journal article" date="2007" name="Nature">
        <title>Evolution of genes and genomes on the Drosophila phylogeny.</title>
        <authorList>
            <consortium name="Drosophila 12 Genomes Consortium"/>
            <person name="Clark A.G."/>
            <person name="Eisen M.B."/>
            <person name="Smith D.R."/>
            <person name="Bergman C.M."/>
            <person name="Oliver B."/>
            <person name="Markow T.A."/>
            <person name="Kaufman T.C."/>
            <person name="Kellis M."/>
            <person name="Gelbart W."/>
            <person name="Iyer V.N."/>
            <person name="Pollard D.A."/>
            <person name="Sackton T.B."/>
            <person name="Larracuente A.M."/>
            <person name="Singh N.D."/>
            <person name="Abad J.P."/>
            <person name="Abt D.N."/>
            <person name="Adryan B."/>
            <person name="Aguade M."/>
            <person name="Akashi H."/>
            <person name="Anderson W.W."/>
            <person name="Aquadro C.F."/>
            <person name="Ardell D.H."/>
            <person name="Arguello R."/>
            <person name="Artieri C.G."/>
            <person name="Barbash D.A."/>
            <person name="Barker D."/>
            <person name="Barsanti P."/>
            <person name="Batterham P."/>
            <person name="Batzoglou S."/>
            <person name="Begun D."/>
            <person name="Bhutkar A."/>
            <person name="Blanco E."/>
            <person name="Bosak S.A."/>
            <person name="Bradley R.K."/>
            <person name="Brand A.D."/>
            <person name="Brent M.R."/>
            <person name="Brooks A.N."/>
            <person name="Brown R.H."/>
            <person name="Butlin R.K."/>
            <person name="Caggese C."/>
            <person name="Calvi B.R."/>
            <person name="Bernardo de Carvalho A."/>
            <person name="Caspi A."/>
            <person name="Castrezana S."/>
            <person name="Celniker S.E."/>
            <person name="Chang J.L."/>
            <person name="Chapple C."/>
            <person name="Chatterji S."/>
            <person name="Chinwalla A."/>
            <person name="Civetta A."/>
            <person name="Clifton S.W."/>
            <person name="Comeron J.M."/>
            <person name="Costello J.C."/>
            <person name="Coyne J.A."/>
            <person name="Daub J."/>
            <person name="David R.G."/>
            <person name="Delcher A.L."/>
            <person name="Delehaunty K."/>
            <person name="Do C.B."/>
            <person name="Ebling H."/>
            <person name="Edwards K."/>
            <person name="Eickbush T."/>
            <person name="Evans J.D."/>
            <person name="Filipski A."/>
            <person name="Findeiss S."/>
            <person name="Freyhult E."/>
            <person name="Fulton L."/>
            <person name="Fulton R."/>
            <person name="Garcia A.C."/>
            <person name="Gardiner A."/>
            <person name="Garfield D.A."/>
            <person name="Garvin B.E."/>
            <person name="Gibson G."/>
            <person name="Gilbert D."/>
            <person name="Gnerre S."/>
            <person name="Godfrey J."/>
            <person name="Good R."/>
            <person name="Gotea V."/>
            <person name="Gravely B."/>
            <person name="Greenberg A.J."/>
            <person name="Griffiths-Jones S."/>
            <person name="Gross S."/>
            <person name="Guigo R."/>
            <person name="Gustafson E.A."/>
            <person name="Haerty W."/>
            <person name="Hahn M.W."/>
            <person name="Halligan D.L."/>
            <person name="Halpern A.L."/>
            <person name="Halter G.M."/>
            <person name="Han M.V."/>
            <person name="Heger A."/>
            <person name="Hillier L."/>
            <person name="Hinrichs A.S."/>
            <person name="Holmes I."/>
            <person name="Hoskins R.A."/>
            <person name="Hubisz M.J."/>
            <person name="Hultmark D."/>
            <person name="Huntley M.A."/>
            <person name="Jaffe D.B."/>
            <person name="Jagadeeshan S."/>
            <person name="Jeck W.R."/>
            <person name="Johnson J."/>
            <person name="Jones C.D."/>
            <person name="Jordan W.C."/>
            <person name="Karpen G.H."/>
            <person name="Kataoka E."/>
            <person name="Keightley P.D."/>
            <person name="Kheradpour P."/>
            <person name="Kirkness E.F."/>
            <person name="Koerich L.B."/>
            <person name="Kristiansen K."/>
            <person name="Kudrna D."/>
            <person name="Kulathinal R.J."/>
            <person name="Kumar S."/>
            <person name="Kwok R."/>
            <person name="Lander E."/>
            <person name="Langley C.H."/>
            <person name="Lapoint R."/>
            <person name="Lazzaro B.P."/>
            <person name="Lee S.J."/>
            <person name="Levesque L."/>
            <person name="Li R."/>
            <person name="Lin C.F."/>
            <person name="Lin M.F."/>
            <person name="Lindblad-Toh K."/>
            <person name="Llopart A."/>
            <person name="Long M."/>
            <person name="Low L."/>
            <person name="Lozovsky E."/>
            <person name="Lu J."/>
            <person name="Luo M."/>
            <person name="Machado C.A."/>
            <person name="Makalowski W."/>
            <person name="Marzo M."/>
            <person name="Matsuda M."/>
            <person name="Matzkin L."/>
            <person name="McAllister B."/>
            <person name="McBride C.S."/>
            <person name="McKernan B."/>
            <person name="McKernan K."/>
            <person name="Mendez-Lago M."/>
            <person name="Minx P."/>
            <person name="Mollenhauer M.U."/>
            <person name="Montooth K."/>
            <person name="Mount S.M."/>
            <person name="Mu X."/>
            <person name="Myers E."/>
            <person name="Negre B."/>
            <person name="Newfeld S."/>
            <person name="Nielsen R."/>
            <person name="Noor M.A."/>
            <person name="O'Grady P."/>
            <person name="Pachter L."/>
            <person name="Papaceit M."/>
            <person name="Parisi M.J."/>
            <person name="Parisi M."/>
            <person name="Parts L."/>
            <person name="Pedersen J.S."/>
            <person name="Pesole G."/>
            <person name="Phillippy A.M."/>
            <person name="Ponting C.P."/>
            <person name="Pop M."/>
            <person name="Porcelli D."/>
            <person name="Powell J.R."/>
            <person name="Prohaska S."/>
            <person name="Pruitt K."/>
            <person name="Puig M."/>
            <person name="Quesneville H."/>
            <person name="Ram K.R."/>
            <person name="Rand D."/>
            <person name="Rasmussen M.D."/>
            <person name="Reed L.K."/>
            <person name="Reenan R."/>
            <person name="Reily A."/>
            <person name="Remington K.A."/>
            <person name="Rieger T.T."/>
            <person name="Ritchie M.G."/>
            <person name="Robin C."/>
            <person name="Rogers Y.H."/>
            <person name="Rohde C."/>
            <person name="Rozas J."/>
            <person name="Rubenfield M.J."/>
            <person name="Ruiz A."/>
            <person name="Russo S."/>
            <person name="Salzberg S.L."/>
            <person name="Sanchez-Gracia A."/>
            <person name="Saranga D.J."/>
            <person name="Sato H."/>
            <person name="Schaeffer S.W."/>
            <person name="Schatz M.C."/>
            <person name="Schlenke T."/>
            <person name="Schwartz R."/>
            <person name="Segarra C."/>
            <person name="Singh R.S."/>
            <person name="Sirot L."/>
            <person name="Sirota M."/>
            <person name="Sisneros N.B."/>
            <person name="Smith C.D."/>
            <person name="Smith T.F."/>
            <person name="Spieth J."/>
            <person name="Stage D.E."/>
            <person name="Stark A."/>
            <person name="Stephan W."/>
            <person name="Strausberg R.L."/>
            <person name="Strempel S."/>
            <person name="Sturgill D."/>
            <person name="Sutton G."/>
            <person name="Sutton G.G."/>
            <person name="Tao W."/>
            <person name="Teichmann S."/>
            <person name="Tobari Y.N."/>
            <person name="Tomimura Y."/>
            <person name="Tsolas J.M."/>
            <person name="Valente V.L."/>
            <person name="Venter E."/>
            <person name="Venter J.C."/>
            <person name="Vicario S."/>
            <person name="Vieira F.G."/>
            <person name="Vilella A.J."/>
            <person name="Villasante A."/>
            <person name="Walenz B."/>
            <person name="Wang J."/>
            <person name="Wasserman M."/>
            <person name="Watts T."/>
            <person name="Wilson D."/>
            <person name="Wilson R.K."/>
            <person name="Wing R.A."/>
            <person name="Wolfner M.F."/>
            <person name="Wong A."/>
            <person name="Wong G.K."/>
            <person name="Wu C.I."/>
            <person name="Wu G."/>
            <person name="Yamamoto D."/>
            <person name="Yang H.P."/>
            <person name="Yang S.P."/>
            <person name="Yorke J.A."/>
            <person name="Yoshida K."/>
            <person name="Zdobnov E."/>
            <person name="Zhang P."/>
            <person name="Zhang Y."/>
            <person name="Zimin A.V."/>
            <person name="Baldwin J."/>
            <person name="Abdouelleil A."/>
            <person name="Abdulkadir J."/>
            <person name="Abebe A."/>
            <person name="Abera B."/>
            <person name="Abreu J."/>
            <person name="Acer S.C."/>
            <person name="Aftuck L."/>
            <person name="Alexander A."/>
            <person name="An P."/>
            <person name="Anderson E."/>
            <person name="Anderson S."/>
            <person name="Arachi H."/>
            <person name="Azer M."/>
            <person name="Bachantsang P."/>
            <person name="Barry A."/>
            <person name="Bayul T."/>
            <person name="Berlin A."/>
            <person name="Bessette D."/>
            <person name="Bloom T."/>
            <person name="Blye J."/>
            <person name="Boguslavskiy L."/>
            <person name="Bonnet C."/>
            <person name="Boukhgalter B."/>
            <person name="Bourzgui I."/>
            <person name="Brown A."/>
            <person name="Cahill P."/>
            <person name="Channer S."/>
            <person name="Cheshatsang Y."/>
            <person name="Chuda L."/>
            <person name="Citroen M."/>
            <person name="Collymore A."/>
            <person name="Cooke P."/>
            <person name="Costello M."/>
            <person name="D'Aco K."/>
            <person name="Daza R."/>
            <person name="De Haan G."/>
            <person name="DeGray S."/>
            <person name="DeMaso C."/>
            <person name="Dhargay N."/>
            <person name="Dooley K."/>
            <person name="Dooley E."/>
            <person name="Doricent M."/>
            <person name="Dorje P."/>
            <person name="Dorjee K."/>
            <person name="Dupes A."/>
            <person name="Elong R."/>
            <person name="Falk J."/>
            <person name="Farina A."/>
            <person name="Faro S."/>
            <person name="Ferguson D."/>
            <person name="Fisher S."/>
            <person name="Foley C.D."/>
            <person name="Franke A."/>
            <person name="Friedrich D."/>
            <person name="Gadbois L."/>
            <person name="Gearin G."/>
            <person name="Gearin C.R."/>
            <person name="Giannoukos G."/>
            <person name="Goode T."/>
            <person name="Graham J."/>
            <person name="Grandbois E."/>
            <person name="Grewal S."/>
            <person name="Gyaltsen K."/>
            <person name="Hafez N."/>
            <person name="Hagos B."/>
            <person name="Hall J."/>
            <person name="Henson C."/>
            <person name="Hollinger A."/>
            <person name="Honan T."/>
            <person name="Huard M.D."/>
            <person name="Hughes L."/>
            <person name="Hurhula B."/>
            <person name="Husby M.E."/>
            <person name="Kamat A."/>
            <person name="Kanga B."/>
            <person name="Kashin S."/>
            <person name="Khazanovich D."/>
            <person name="Kisner P."/>
            <person name="Lance K."/>
            <person name="Lara M."/>
            <person name="Lee W."/>
            <person name="Lennon N."/>
            <person name="Letendre F."/>
            <person name="LeVine R."/>
            <person name="Lipovsky A."/>
            <person name="Liu X."/>
            <person name="Liu J."/>
            <person name="Liu S."/>
            <person name="Lokyitsang T."/>
            <person name="Lokyitsang Y."/>
            <person name="Lubonja R."/>
            <person name="Lui A."/>
            <person name="MacDonald P."/>
            <person name="Magnisalis V."/>
            <person name="Maru K."/>
            <person name="Matthews C."/>
            <person name="McCusker W."/>
            <person name="McDonough S."/>
            <person name="Mehta T."/>
            <person name="Meldrim J."/>
            <person name="Meneus L."/>
            <person name="Mihai O."/>
            <person name="Mihalev A."/>
            <person name="Mihova T."/>
            <person name="Mittelman R."/>
            <person name="Mlenga V."/>
            <person name="Montmayeur A."/>
            <person name="Mulrain L."/>
            <person name="Navidi A."/>
            <person name="Naylor J."/>
            <person name="Negash T."/>
            <person name="Nguyen T."/>
            <person name="Nguyen N."/>
            <person name="Nicol R."/>
            <person name="Norbu C."/>
            <person name="Norbu N."/>
            <person name="Novod N."/>
            <person name="O'Neill B."/>
            <person name="Osman S."/>
            <person name="Markiewicz E."/>
            <person name="Oyono O.L."/>
            <person name="Patti C."/>
            <person name="Phunkhang P."/>
            <person name="Pierre F."/>
            <person name="Priest M."/>
            <person name="Raghuraman S."/>
            <person name="Rege F."/>
            <person name="Reyes R."/>
            <person name="Rise C."/>
            <person name="Rogov P."/>
            <person name="Ross K."/>
            <person name="Ryan E."/>
            <person name="Settipalli S."/>
            <person name="Shea T."/>
            <person name="Sherpa N."/>
            <person name="Shi L."/>
            <person name="Shih D."/>
            <person name="Sparrow T."/>
            <person name="Spaulding J."/>
            <person name="Stalker J."/>
            <person name="Stange-Thomann N."/>
            <person name="Stavropoulos S."/>
            <person name="Stone C."/>
            <person name="Strader C."/>
            <person name="Tesfaye S."/>
            <person name="Thomson T."/>
            <person name="Thoulutsang Y."/>
            <person name="Thoulutsang D."/>
            <person name="Topham K."/>
            <person name="Topping I."/>
            <person name="Tsamla T."/>
            <person name="Vassiliev H."/>
            <person name="Vo A."/>
            <person name="Wangchuk T."/>
            <person name="Wangdi T."/>
            <person name="Weiand M."/>
            <person name="Wilkinson J."/>
            <person name="Wilson A."/>
            <person name="Yadav S."/>
            <person name="Young G."/>
            <person name="Yu Q."/>
            <person name="Zembek L."/>
            <person name="Zhong D."/>
            <person name="Zimmer A."/>
            <person name="Zwirko Z."/>
            <person name="Jaffe D.B."/>
            <person name="Alvarez P."/>
            <person name="Brockman W."/>
            <person name="Butler J."/>
            <person name="Chin C."/>
            <person name="Gnerre S."/>
            <person name="Grabherr M."/>
            <person name="Kleber M."/>
            <person name="Mauceli E."/>
            <person name="MacCallum I."/>
        </authorList>
    </citation>
    <scope>NUCLEOTIDE SEQUENCE [LARGE SCALE GENOMIC DNA]</scope>
    <source>
        <strain evidence="1 2">TSC#14021-0224.01</strain>
    </source>
</reference>
<dbReference type="AlphaFoldDB" id="B3NIZ6"/>
<dbReference type="OMA" id="AFHYYCL"/>
<organism evidence="1 2">
    <name type="scientific">Drosophila erecta</name>
    <name type="common">Fruit fly</name>
    <dbReference type="NCBI Taxonomy" id="7220"/>
    <lineage>
        <taxon>Eukaryota</taxon>
        <taxon>Metazoa</taxon>
        <taxon>Ecdysozoa</taxon>
        <taxon>Arthropoda</taxon>
        <taxon>Hexapoda</taxon>
        <taxon>Insecta</taxon>
        <taxon>Pterygota</taxon>
        <taxon>Neoptera</taxon>
        <taxon>Endopterygota</taxon>
        <taxon>Diptera</taxon>
        <taxon>Brachycera</taxon>
        <taxon>Muscomorpha</taxon>
        <taxon>Ephydroidea</taxon>
        <taxon>Drosophilidae</taxon>
        <taxon>Drosophila</taxon>
        <taxon>Sophophora</taxon>
    </lineage>
</organism>
<name>B3NIZ6_DROER</name>
<gene>
    <name evidence="1" type="primary">Dere\GG16223</name>
    <name evidence="1" type="synonym">dere_GLEANR_16224</name>
    <name evidence="1" type="synonym">GG16223</name>
    <name evidence="1" type="ORF">Dere_GG16223</name>
</gene>
<dbReference type="Proteomes" id="UP000008711">
    <property type="component" value="Unassembled WGS sequence"/>
</dbReference>
<dbReference type="OrthoDB" id="7834725at2759"/>
<dbReference type="EMBL" id="CH954178">
    <property type="protein sequence ID" value="EDV52713.1"/>
    <property type="molecule type" value="Genomic_DNA"/>
</dbReference>